<evidence type="ECO:0000256" key="1">
    <source>
        <dbReference type="SAM" id="MobiDB-lite"/>
    </source>
</evidence>
<dbReference type="AlphaFoldDB" id="A0A4Y3VMN3"/>
<protein>
    <submittedName>
        <fullName evidence="2">Uncharacterized protein</fullName>
    </submittedName>
</protein>
<proteinExistence type="predicted"/>
<dbReference type="RefSeq" id="WP_167529633.1">
    <property type="nucleotide sequence ID" value="NZ_BJND01000026.1"/>
</dbReference>
<reference evidence="2 3" key="1">
    <citation type="submission" date="2019-06" db="EMBL/GenBank/DDBJ databases">
        <title>Whole genome shotgun sequence of Streptomyces spinoverrucosus NBRC 14228.</title>
        <authorList>
            <person name="Hosoyama A."/>
            <person name="Uohara A."/>
            <person name="Ohji S."/>
            <person name="Ichikawa N."/>
        </authorList>
    </citation>
    <scope>NUCLEOTIDE SEQUENCE [LARGE SCALE GENOMIC DNA]</scope>
    <source>
        <strain evidence="2 3">NBRC 14228</strain>
    </source>
</reference>
<evidence type="ECO:0000313" key="3">
    <source>
        <dbReference type="Proteomes" id="UP000317881"/>
    </source>
</evidence>
<feature type="compositionally biased region" description="Basic and acidic residues" evidence="1">
    <location>
        <begin position="12"/>
        <end position="28"/>
    </location>
</feature>
<name>A0A4Y3VMN3_9ACTN</name>
<sequence length="46" mass="5291">MNDPVQQNSIGRADDHLVAPERAPRGDEGRDDYDEEAEEHIWRSVN</sequence>
<comment type="caution">
    <text evidence="2">The sequence shown here is derived from an EMBL/GenBank/DDBJ whole genome shotgun (WGS) entry which is preliminary data.</text>
</comment>
<gene>
    <name evidence="2" type="ORF">SSP24_39510</name>
</gene>
<accession>A0A4Y3VMN3</accession>
<dbReference type="Proteomes" id="UP000317881">
    <property type="component" value="Unassembled WGS sequence"/>
</dbReference>
<dbReference type="EMBL" id="BJND01000026">
    <property type="protein sequence ID" value="GEC06296.1"/>
    <property type="molecule type" value="Genomic_DNA"/>
</dbReference>
<feature type="region of interest" description="Disordered" evidence="1">
    <location>
        <begin position="1"/>
        <end position="46"/>
    </location>
</feature>
<organism evidence="2 3">
    <name type="scientific">Streptomyces spinoverrucosus</name>
    <dbReference type="NCBI Taxonomy" id="284043"/>
    <lineage>
        <taxon>Bacteria</taxon>
        <taxon>Bacillati</taxon>
        <taxon>Actinomycetota</taxon>
        <taxon>Actinomycetes</taxon>
        <taxon>Kitasatosporales</taxon>
        <taxon>Streptomycetaceae</taxon>
        <taxon>Streptomyces</taxon>
    </lineage>
</organism>
<evidence type="ECO:0000313" key="2">
    <source>
        <dbReference type="EMBL" id="GEC06296.1"/>
    </source>
</evidence>
<feature type="compositionally biased region" description="Acidic residues" evidence="1">
    <location>
        <begin position="29"/>
        <end position="38"/>
    </location>
</feature>
<feature type="compositionally biased region" description="Polar residues" evidence="1">
    <location>
        <begin position="1"/>
        <end position="10"/>
    </location>
</feature>
<keyword evidence="3" id="KW-1185">Reference proteome</keyword>